<dbReference type="GO" id="GO:0046872">
    <property type="term" value="F:metal ion binding"/>
    <property type="evidence" value="ECO:0007669"/>
    <property type="project" value="UniProtKB-KW"/>
</dbReference>
<comment type="caution">
    <text evidence="6">The sequence shown here is derived from an EMBL/GenBank/DDBJ whole genome shotgun (WGS) entry which is preliminary data.</text>
</comment>
<dbReference type="Pfam" id="PF01522">
    <property type="entry name" value="Polysacc_deac_1"/>
    <property type="match status" value="1"/>
</dbReference>
<dbReference type="PANTHER" id="PTHR10587:SF133">
    <property type="entry name" value="CHITIN DEACETYLASE 1-RELATED"/>
    <property type="match status" value="1"/>
</dbReference>
<dbReference type="GO" id="GO:0005975">
    <property type="term" value="P:carbohydrate metabolic process"/>
    <property type="evidence" value="ECO:0007669"/>
    <property type="project" value="InterPro"/>
</dbReference>
<protein>
    <recommendedName>
        <fullName evidence="5">NodB homology domain-containing protein</fullName>
    </recommendedName>
</protein>
<evidence type="ECO:0000313" key="6">
    <source>
        <dbReference type="EMBL" id="PIQ74263.1"/>
    </source>
</evidence>
<dbReference type="CDD" id="cd10917">
    <property type="entry name" value="CE4_NodB_like_6s_7s"/>
    <property type="match status" value="1"/>
</dbReference>
<evidence type="ECO:0000256" key="3">
    <source>
        <dbReference type="SAM" id="MobiDB-lite"/>
    </source>
</evidence>
<dbReference type="GO" id="GO:0016810">
    <property type="term" value="F:hydrolase activity, acting on carbon-nitrogen (but not peptide) bonds"/>
    <property type="evidence" value="ECO:0007669"/>
    <property type="project" value="InterPro"/>
</dbReference>
<gene>
    <name evidence="6" type="ORF">COV85_03065</name>
</gene>
<dbReference type="Proteomes" id="UP000231550">
    <property type="component" value="Unassembled WGS sequence"/>
</dbReference>
<keyword evidence="4" id="KW-1133">Transmembrane helix</keyword>
<evidence type="ECO:0000256" key="1">
    <source>
        <dbReference type="ARBA" id="ARBA00022723"/>
    </source>
</evidence>
<dbReference type="GO" id="GO:0016020">
    <property type="term" value="C:membrane"/>
    <property type="evidence" value="ECO:0007669"/>
    <property type="project" value="TreeGrafter"/>
</dbReference>
<organism evidence="6 7">
    <name type="scientific">Candidatus Portnoybacteria bacterium CG11_big_fil_rev_8_21_14_0_20_44_10</name>
    <dbReference type="NCBI Taxonomy" id="1974818"/>
    <lineage>
        <taxon>Bacteria</taxon>
        <taxon>Candidatus Portnoyibacteriota</taxon>
    </lineage>
</organism>
<dbReference type="PANTHER" id="PTHR10587">
    <property type="entry name" value="GLYCOSYL TRANSFERASE-RELATED"/>
    <property type="match status" value="1"/>
</dbReference>
<feature type="region of interest" description="Disordered" evidence="3">
    <location>
        <begin position="36"/>
        <end position="56"/>
    </location>
</feature>
<dbReference type="InterPro" id="IPR050248">
    <property type="entry name" value="Polysacc_deacetylase_ArnD"/>
</dbReference>
<feature type="transmembrane region" description="Helical" evidence="4">
    <location>
        <begin position="6"/>
        <end position="27"/>
    </location>
</feature>
<dbReference type="PROSITE" id="PS51677">
    <property type="entry name" value="NODB"/>
    <property type="match status" value="1"/>
</dbReference>
<keyword evidence="4" id="KW-0472">Membrane</keyword>
<name>A0A2H0KQ39_9BACT</name>
<keyword evidence="2" id="KW-0378">Hydrolase</keyword>
<evidence type="ECO:0000313" key="7">
    <source>
        <dbReference type="Proteomes" id="UP000231550"/>
    </source>
</evidence>
<reference evidence="6 7" key="1">
    <citation type="submission" date="2017-09" db="EMBL/GenBank/DDBJ databases">
        <title>Depth-based differentiation of microbial function through sediment-hosted aquifers and enrichment of novel symbionts in the deep terrestrial subsurface.</title>
        <authorList>
            <person name="Probst A.J."/>
            <person name="Ladd B."/>
            <person name="Jarett J.K."/>
            <person name="Geller-Mcgrath D.E."/>
            <person name="Sieber C.M."/>
            <person name="Emerson J.B."/>
            <person name="Anantharaman K."/>
            <person name="Thomas B.C."/>
            <person name="Malmstrom R."/>
            <person name="Stieglmeier M."/>
            <person name="Klingl A."/>
            <person name="Woyke T."/>
            <person name="Ryan C.M."/>
            <person name="Banfield J.F."/>
        </authorList>
    </citation>
    <scope>NUCLEOTIDE SEQUENCE [LARGE SCALE GENOMIC DNA]</scope>
    <source>
        <strain evidence="6">CG11_big_fil_rev_8_21_14_0_20_44_10</strain>
    </source>
</reference>
<accession>A0A2H0KQ39</accession>
<evidence type="ECO:0000259" key="5">
    <source>
        <dbReference type="PROSITE" id="PS51677"/>
    </source>
</evidence>
<evidence type="ECO:0000256" key="2">
    <source>
        <dbReference type="ARBA" id="ARBA00022801"/>
    </source>
</evidence>
<dbReference type="SUPFAM" id="SSF88713">
    <property type="entry name" value="Glycoside hydrolase/deacetylase"/>
    <property type="match status" value="1"/>
</dbReference>
<evidence type="ECO:0000256" key="4">
    <source>
        <dbReference type="SAM" id="Phobius"/>
    </source>
</evidence>
<dbReference type="Gene3D" id="3.20.20.370">
    <property type="entry name" value="Glycoside hydrolase/deacetylase"/>
    <property type="match status" value="1"/>
</dbReference>
<proteinExistence type="predicted"/>
<keyword evidence="1" id="KW-0479">Metal-binding</keyword>
<feature type="domain" description="NodB homology" evidence="5">
    <location>
        <begin position="83"/>
        <end position="262"/>
    </location>
</feature>
<dbReference type="AlphaFoldDB" id="A0A2H0KQ39"/>
<dbReference type="InterPro" id="IPR002509">
    <property type="entry name" value="NODB_dom"/>
</dbReference>
<sequence length="269" mass="30118">MPNRNYLIPAFFLTAVIILAAVFCWGIETPRSMPNVKAPAETKSPDDLATPPPATTTEMEVTTTSALFIPPKSEISRGNPNKKQIIFTFDCGSGINSADKILEAAQKHNLKLTFFTTGKFAEQNPEIIKKFAAGGHEVFNHTYSHPYLTKITDNQIKEELEKADEIIYSLTGTTTKPFFRPPYGDRNQHVWDVTANLGYQSVYWTTDALDWMAGRTDEQTREKIYSSLKNGEIILMHVGADITGNILDEVFTYIEGRGYKIVNLSEGLK</sequence>
<keyword evidence="4" id="KW-0812">Transmembrane</keyword>
<dbReference type="InterPro" id="IPR011330">
    <property type="entry name" value="Glyco_hydro/deAcase_b/a-brl"/>
</dbReference>
<dbReference type="EMBL" id="PCVN01000080">
    <property type="protein sequence ID" value="PIQ74263.1"/>
    <property type="molecule type" value="Genomic_DNA"/>
</dbReference>